<reference evidence="4 5" key="1">
    <citation type="submission" date="2024-02" db="EMBL/GenBank/DDBJ databases">
        <title>High-quality chromosome-scale genome assembly of Pensacola bahiagrass (Paspalum notatum Flugge var. saurae).</title>
        <authorList>
            <person name="Vega J.M."/>
            <person name="Podio M."/>
            <person name="Orjuela J."/>
            <person name="Siena L.A."/>
            <person name="Pessino S.C."/>
            <person name="Combes M.C."/>
            <person name="Mariac C."/>
            <person name="Albertini E."/>
            <person name="Pupilli F."/>
            <person name="Ortiz J.P.A."/>
            <person name="Leblanc O."/>
        </authorList>
    </citation>
    <scope>NUCLEOTIDE SEQUENCE [LARGE SCALE GENOMIC DNA]</scope>
    <source>
        <strain evidence="4">R1</strain>
        <tissue evidence="4">Leaf</tissue>
    </source>
</reference>
<evidence type="ECO:0000313" key="5">
    <source>
        <dbReference type="Proteomes" id="UP001341281"/>
    </source>
</evidence>
<gene>
    <name evidence="4" type="ORF">U9M48_041894</name>
</gene>
<accession>A0AAQ3UPG9</accession>
<evidence type="ECO:0000256" key="1">
    <source>
        <dbReference type="ARBA" id="ARBA00022734"/>
    </source>
</evidence>
<evidence type="ECO:0000256" key="2">
    <source>
        <dbReference type="SAM" id="MobiDB-lite"/>
    </source>
</evidence>
<dbReference type="PROSITE" id="PS51752">
    <property type="entry name" value="JACALIN_LECTIN"/>
    <property type="match status" value="1"/>
</dbReference>
<dbReference type="InterPro" id="IPR036404">
    <property type="entry name" value="Jacalin-like_lectin_dom_sf"/>
</dbReference>
<keyword evidence="5" id="KW-1185">Reference proteome</keyword>
<dbReference type="InterPro" id="IPR001229">
    <property type="entry name" value="Jacalin-like_lectin_dom"/>
</dbReference>
<dbReference type="Proteomes" id="UP001341281">
    <property type="component" value="Chromosome 10"/>
</dbReference>
<dbReference type="GO" id="GO:0030246">
    <property type="term" value="F:carbohydrate binding"/>
    <property type="evidence" value="ECO:0007669"/>
    <property type="project" value="UniProtKB-KW"/>
</dbReference>
<sequence>MKVKFAETEVVTELSGTYDRGPGRRREVARVRHQRRQARAIRQAGGRHAVQRPGAGQDGGRVVGFFGRSGYLLDALGVYVHP</sequence>
<feature type="domain" description="Jacalin-type lectin" evidence="3">
    <location>
        <begin position="1"/>
        <end position="82"/>
    </location>
</feature>
<name>A0AAQ3UPG9_PASNO</name>
<keyword evidence="1" id="KW-0430">Lectin</keyword>
<dbReference type="SUPFAM" id="SSF51101">
    <property type="entry name" value="Mannose-binding lectins"/>
    <property type="match status" value="1"/>
</dbReference>
<proteinExistence type="predicted"/>
<evidence type="ECO:0000259" key="3">
    <source>
        <dbReference type="PROSITE" id="PS51752"/>
    </source>
</evidence>
<feature type="region of interest" description="Disordered" evidence="2">
    <location>
        <begin position="14"/>
        <end position="55"/>
    </location>
</feature>
<dbReference type="Pfam" id="PF01419">
    <property type="entry name" value="Jacalin"/>
    <property type="match status" value="1"/>
</dbReference>
<feature type="compositionally biased region" description="Basic and acidic residues" evidence="2">
    <location>
        <begin position="21"/>
        <end position="30"/>
    </location>
</feature>
<protein>
    <recommendedName>
        <fullName evidence="3">Jacalin-type lectin domain-containing protein</fullName>
    </recommendedName>
</protein>
<dbReference type="Gene3D" id="2.100.10.30">
    <property type="entry name" value="Jacalin-like lectin domain"/>
    <property type="match status" value="1"/>
</dbReference>
<dbReference type="AlphaFoldDB" id="A0AAQ3UPG9"/>
<dbReference type="EMBL" id="CP144754">
    <property type="protein sequence ID" value="WVZ96228.1"/>
    <property type="molecule type" value="Genomic_DNA"/>
</dbReference>
<organism evidence="4 5">
    <name type="scientific">Paspalum notatum var. saurae</name>
    <dbReference type="NCBI Taxonomy" id="547442"/>
    <lineage>
        <taxon>Eukaryota</taxon>
        <taxon>Viridiplantae</taxon>
        <taxon>Streptophyta</taxon>
        <taxon>Embryophyta</taxon>
        <taxon>Tracheophyta</taxon>
        <taxon>Spermatophyta</taxon>
        <taxon>Magnoliopsida</taxon>
        <taxon>Liliopsida</taxon>
        <taxon>Poales</taxon>
        <taxon>Poaceae</taxon>
        <taxon>PACMAD clade</taxon>
        <taxon>Panicoideae</taxon>
        <taxon>Andropogonodae</taxon>
        <taxon>Paspaleae</taxon>
        <taxon>Paspalinae</taxon>
        <taxon>Paspalum</taxon>
    </lineage>
</organism>
<evidence type="ECO:0000313" key="4">
    <source>
        <dbReference type="EMBL" id="WVZ96228.1"/>
    </source>
</evidence>